<dbReference type="GO" id="GO:0051123">
    <property type="term" value="P:RNA polymerase II preinitiation complex assembly"/>
    <property type="evidence" value="ECO:0000318"/>
    <property type="project" value="GO_Central"/>
</dbReference>
<dbReference type="GO" id="GO:0000124">
    <property type="term" value="C:SAGA complex"/>
    <property type="evidence" value="ECO:0007669"/>
    <property type="project" value="InterPro"/>
</dbReference>
<keyword evidence="9" id="KW-1185">Reference proteome</keyword>
<organism evidence="8 9">
    <name type="scientific">Ricinus communis</name>
    <name type="common">Castor bean</name>
    <dbReference type="NCBI Taxonomy" id="3988"/>
    <lineage>
        <taxon>Eukaryota</taxon>
        <taxon>Viridiplantae</taxon>
        <taxon>Streptophyta</taxon>
        <taxon>Embryophyta</taxon>
        <taxon>Tracheophyta</taxon>
        <taxon>Spermatophyta</taxon>
        <taxon>Magnoliopsida</taxon>
        <taxon>eudicotyledons</taxon>
        <taxon>Gunneridae</taxon>
        <taxon>Pentapetalae</taxon>
        <taxon>rosids</taxon>
        <taxon>fabids</taxon>
        <taxon>Malpighiales</taxon>
        <taxon>Euphorbiaceae</taxon>
        <taxon>Acalyphoideae</taxon>
        <taxon>Acalypheae</taxon>
        <taxon>Ricinus</taxon>
    </lineage>
</organism>
<dbReference type="GO" id="GO:0003677">
    <property type="term" value="F:DNA binding"/>
    <property type="evidence" value="ECO:0000318"/>
    <property type="project" value="GO_Central"/>
</dbReference>
<name>B9SRU6_RICCO</name>
<feature type="compositionally biased region" description="Pro residues" evidence="6">
    <location>
        <begin position="18"/>
        <end position="47"/>
    </location>
</feature>
<evidence type="ECO:0000256" key="6">
    <source>
        <dbReference type="SAM" id="MobiDB-lite"/>
    </source>
</evidence>
<proteinExistence type="inferred from homology"/>
<protein>
    <recommendedName>
        <fullName evidence="7">Transcription initiation factor TFIID subunit 12 domain-containing protein</fullName>
    </recommendedName>
</protein>
<keyword evidence="5" id="KW-0539">Nucleus</keyword>
<dbReference type="GO" id="GO:0005669">
    <property type="term" value="C:transcription factor TFIID complex"/>
    <property type="evidence" value="ECO:0000318"/>
    <property type="project" value="GO_Central"/>
</dbReference>
<evidence type="ECO:0000256" key="2">
    <source>
        <dbReference type="ARBA" id="ARBA00007530"/>
    </source>
</evidence>
<feature type="region of interest" description="Disordered" evidence="6">
    <location>
        <begin position="1"/>
        <end position="255"/>
    </location>
</feature>
<dbReference type="PANTHER" id="PTHR12264">
    <property type="entry name" value="TRANSCRIPTION INITIATION FACTOR TFIID SUBUNIT 12"/>
    <property type="match status" value="1"/>
</dbReference>
<feature type="compositionally biased region" description="Low complexity" evidence="6">
    <location>
        <begin position="222"/>
        <end position="235"/>
    </location>
</feature>
<dbReference type="InterPro" id="IPR003228">
    <property type="entry name" value="TFIID_TAF12_dom"/>
</dbReference>
<feature type="compositionally biased region" description="Low complexity" evidence="6">
    <location>
        <begin position="85"/>
        <end position="119"/>
    </location>
</feature>
<dbReference type="InterPro" id="IPR009072">
    <property type="entry name" value="Histone-fold"/>
</dbReference>
<dbReference type="GO" id="GO:0046982">
    <property type="term" value="F:protein heterodimerization activity"/>
    <property type="evidence" value="ECO:0007669"/>
    <property type="project" value="InterPro"/>
</dbReference>
<feature type="domain" description="Transcription initiation factor TFIID subunit 12" evidence="7">
    <location>
        <begin position="313"/>
        <end position="380"/>
    </location>
</feature>
<dbReference type="eggNOG" id="KOG1142">
    <property type="taxonomic scope" value="Eukaryota"/>
</dbReference>
<dbReference type="GO" id="GO:0017025">
    <property type="term" value="F:TBP-class protein binding"/>
    <property type="evidence" value="ECO:0000318"/>
    <property type="project" value="GO_Central"/>
</dbReference>
<evidence type="ECO:0000256" key="5">
    <source>
        <dbReference type="ARBA" id="ARBA00023242"/>
    </source>
</evidence>
<feature type="compositionally biased region" description="Polar residues" evidence="6">
    <location>
        <begin position="164"/>
        <end position="185"/>
    </location>
</feature>
<dbReference type="EMBL" id="EQ974104">
    <property type="protein sequence ID" value="EEF33627.1"/>
    <property type="molecule type" value="Genomic_DNA"/>
</dbReference>
<comment type="subcellular location">
    <subcellularLocation>
        <location evidence="1">Nucleus</location>
    </subcellularLocation>
</comment>
<evidence type="ECO:0000259" key="7">
    <source>
        <dbReference type="Pfam" id="PF03847"/>
    </source>
</evidence>
<comment type="similarity">
    <text evidence="2">Belongs to the TAF12 family.</text>
</comment>
<dbReference type="Gene3D" id="1.10.20.10">
    <property type="entry name" value="Histone, subunit A"/>
    <property type="match status" value="1"/>
</dbReference>
<sequence length="451" mass="48606">MDNQAPSPSTTTTSLPSQPSPQPQPQPQQPLQQPPSPALQSPAPPQQQQPQLLQQQQQPTPASQPQSASAVPASPSQKPNPNPKPSASTTTTTTTPLITQPQSQPHTTSTTTATNTRPPQLHRPWPNPHPHFSHFSSIPSSSSSPSNFQGQGYIRPSLVGSGSPAPNTSQNLQSPNQPWLSSGSQGKPPLPSPSYRPQINSPSSLQQRSHIPQQHQSLPTNSQQQHMSPSQPHQSLTSHPPSEHLGQQFPPTRGPRSITQQLALQSLPNQKPSSLAVVHPSPVANTVSNTVQPGTLNRTAIPESDESGNRILSKRNIHELVTQIDPSEKLDPEVEDILADIADEFVESITTFGCSLAKHRKSDTLEAKDILLHLERNWNMTLTGFSGDEIKTYRKPLTSDIHKERLAVIKKSILASDMASAKSSVGQAAGNAKSNLTRTPANAMISPNLKI</sequence>
<keyword evidence="3" id="KW-0805">Transcription regulation</keyword>
<feature type="compositionally biased region" description="Polar residues" evidence="6">
    <location>
        <begin position="284"/>
        <end position="298"/>
    </location>
</feature>
<evidence type="ECO:0000256" key="1">
    <source>
        <dbReference type="ARBA" id="ARBA00004123"/>
    </source>
</evidence>
<dbReference type="Proteomes" id="UP000008311">
    <property type="component" value="Unassembled WGS sequence"/>
</dbReference>
<gene>
    <name evidence="8" type="ORF">RCOM_0515670</name>
</gene>
<evidence type="ECO:0000313" key="8">
    <source>
        <dbReference type="EMBL" id="EEF33627.1"/>
    </source>
</evidence>
<dbReference type="SUPFAM" id="SSF47113">
    <property type="entry name" value="Histone-fold"/>
    <property type="match status" value="1"/>
</dbReference>
<feature type="compositionally biased region" description="Low complexity" evidence="6">
    <location>
        <begin position="48"/>
        <end position="77"/>
    </location>
</feature>
<dbReference type="PANTHER" id="PTHR12264:SF21">
    <property type="entry name" value="TRANSCRIPTION INITIATION FACTOR TFIID SUBUNIT 12"/>
    <property type="match status" value="1"/>
</dbReference>
<evidence type="ECO:0000256" key="4">
    <source>
        <dbReference type="ARBA" id="ARBA00023163"/>
    </source>
</evidence>
<evidence type="ECO:0000256" key="3">
    <source>
        <dbReference type="ARBA" id="ARBA00023015"/>
    </source>
</evidence>
<accession>B9SRU6</accession>
<feature type="compositionally biased region" description="Polar residues" evidence="6">
    <location>
        <begin position="195"/>
        <end position="221"/>
    </location>
</feature>
<feature type="compositionally biased region" description="Low complexity" evidence="6">
    <location>
        <begin position="133"/>
        <end position="148"/>
    </location>
</feature>
<reference evidence="9" key="1">
    <citation type="journal article" date="2010" name="Nat. Biotechnol.">
        <title>Draft genome sequence of the oilseed species Ricinus communis.</title>
        <authorList>
            <person name="Chan A.P."/>
            <person name="Crabtree J."/>
            <person name="Zhao Q."/>
            <person name="Lorenzi H."/>
            <person name="Orvis J."/>
            <person name="Puiu D."/>
            <person name="Melake-Berhan A."/>
            <person name="Jones K.M."/>
            <person name="Redman J."/>
            <person name="Chen G."/>
            <person name="Cahoon E.B."/>
            <person name="Gedil M."/>
            <person name="Stanke M."/>
            <person name="Haas B.J."/>
            <person name="Wortman J.R."/>
            <person name="Fraser-Liggett C.M."/>
            <person name="Ravel J."/>
            <person name="Rabinowicz P.D."/>
        </authorList>
    </citation>
    <scope>NUCLEOTIDE SEQUENCE [LARGE SCALE GENOMIC DNA]</scope>
    <source>
        <strain evidence="9">cv. Hale</strain>
    </source>
</reference>
<dbReference type="STRING" id="3988.B9SRU6"/>
<dbReference type="AlphaFoldDB" id="B9SRU6"/>
<feature type="compositionally biased region" description="Low complexity" evidence="6">
    <location>
        <begin position="1"/>
        <end position="17"/>
    </location>
</feature>
<dbReference type="InterPro" id="IPR037794">
    <property type="entry name" value="TAF12"/>
</dbReference>
<dbReference type="FunFam" id="1.10.20.10:FF:000011">
    <property type="entry name" value="Transcription initiation factor TFIID subunit 12"/>
    <property type="match status" value="1"/>
</dbReference>
<dbReference type="Pfam" id="PF03847">
    <property type="entry name" value="TFIID_20kDa"/>
    <property type="match status" value="1"/>
</dbReference>
<dbReference type="InParanoid" id="B9SRU6"/>
<feature type="region of interest" description="Disordered" evidence="6">
    <location>
        <begin position="284"/>
        <end position="310"/>
    </location>
</feature>
<dbReference type="CDD" id="cd07981">
    <property type="entry name" value="HFD_TAF12"/>
    <property type="match status" value="1"/>
</dbReference>
<dbReference type="FunCoup" id="B9SRU6">
    <property type="interactions" value="190"/>
</dbReference>
<evidence type="ECO:0000313" key="9">
    <source>
        <dbReference type="Proteomes" id="UP000008311"/>
    </source>
</evidence>
<keyword evidence="4" id="KW-0804">Transcription</keyword>